<dbReference type="GO" id="GO:0055085">
    <property type="term" value="P:transmembrane transport"/>
    <property type="evidence" value="ECO:0007669"/>
    <property type="project" value="InterPro"/>
</dbReference>
<dbReference type="PANTHER" id="PTHR33446:SF2">
    <property type="entry name" value="PROTEIN TONB"/>
    <property type="match status" value="1"/>
</dbReference>
<keyword evidence="3" id="KW-0813">Transport</keyword>
<dbReference type="InterPro" id="IPR037682">
    <property type="entry name" value="TonB_C"/>
</dbReference>
<protein>
    <submittedName>
        <fullName evidence="11">TonB protein</fullName>
    </submittedName>
</protein>
<dbReference type="KEGG" id="mcys:MCB1EB_0683"/>
<keyword evidence="5" id="KW-0997">Cell inner membrane</keyword>
<dbReference type="Pfam" id="PF03544">
    <property type="entry name" value="TonB_C"/>
    <property type="match status" value="1"/>
</dbReference>
<keyword evidence="9" id="KW-0472">Membrane</keyword>
<keyword evidence="7" id="KW-0653">Protein transport</keyword>
<dbReference type="GO" id="GO:0015031">
    <property type="term" value="P:protein transport"/>
    <property type="evidence" value="ECO:0007669"/>
    <property type="project" value="UniProtKB-KW"/>
</dbReference>
<keyword evidence="8" id="KW-1133">Transmembrane helix</keyword>
<comment type="subcellular location">
    <subcellularLocation>
        <location evidence="1">Cell inner membrane</location>
        <topology evidence="1">Single-pass membrane protein</topology>
        <orientation evidence="1">Periplasmic side</orientation>
    </subcellularLocation>
</comment>
<evidence type="ECO:0000256" key="1">
    <source>
        <dbReference type="ARBA" id="ARBA00004383"/>
    </source>
</evidence>
<evidence type="ECO:0000313" key="12">
    <source>
        <dbReference type="Proteomes" id="UP000282597"/>
    </source>
</evidence>
<name>A0A2Z6ETS9_9BURK</name>
<evidence type="ECO:0000313" key="11">
    <source>
        <dbReference type="EMBL" id="BBE08844.1"/>
    </source>
</evidence>
<dbReference type="EMBL" id="AP018150">
    <property type="protein sequence ID" value="BBE08844.1"/>
    <property type="molecule type" value="Genomic_DNA"/>
</dbReference>
<gene>
    <name evidence="11" type="ORF">MCB1EB_0683</name>
</gene>
<dbReference type="Gene3D" id="3.30.1150.10">
    <property type="match status" value="1"/>
</dbReference>
<accession>A0A2Z6ETS9</accession>
<evidence type="ECO:0000256" key="2">
    <source>
        <dbReference type="ARBA" id="ARBA00006555"/>
    </source>
</evidence>
<sequence length="102" mass="11282">MTTHTIEPSSPPNIAQPNCLLNPPTYPPLSRRREETGTVLISIMIDKHGTIESATIKQSSGFKHLDQAAREAALSSQCRPWLKNGQPIRTTSDIPFIFKLEG</sequence>
<dbReference type="InterPro" id="IPR006260">
    <property type="entry name" value="TonB/TolA_C"/>
</dbReference>
<proteinExistence type="inferred from homology"/>
<dbReference type="AlphaFoldDB" id="A0A2Z6ETS9"/>
<evidence type="ECO:0000256" key="6">
    <source>
        <dbReference type="ARBA" id="ARBA00022692"/>
    </source>
</evidence>
<evidence type="ECO:0000256" key="7">
    <source>
        <dbReference type="ARBA" id="ARBA00022927"/>
    </source>
</evidence>
<organism evidence="11 12">
    <name type="scientific">Mycoavidus cysteinexigens</name>
    <dbReference type="NCBI Taxonomy" id="1553431"/>
    <lineage>
        <taxon>Bacteria</taxon>
        <taxon>Pseudomonadati</taxon>
        <taxon>Pseudomonadota</taxon>
        <taxon>Betaproteobacteria</taxon>
        <taxon>Burkholderiales</taxon>
        <taxon>Burkholderiaceae</taxon>
        <taxon>Mycoavidus</taxon>
    </lineage>
</organism>
<keyword evidence="6" id="KW-0812">Transmembrane</keyword>
<dbReference type="Proteomes" id="UP000282597">
    <property type="component" value="Chromosome"/>
</dbReference>
<dbReference type="NCBIfam" id="TIGR01352">
    <property type="entry name" value="tonB_Cterm"/>
    <property type="match status" value="1"/>
</dbReference>
<reference evidence="11 12" key="1">
    <citation type="journal article" date="2018" name="Microbes Environ.">
        <title>Comparative Genomic Insights into Endofungal Lifestyles of Two Bacterial Endosymbionts, Mycoavidus cysteinexigens and Burkholderia rhizoxinica.</title>
        <authorList>
            <person name="Sharmin D."/>
            <person name="Guo Y."/>
            <person name="Nishizawa T."/>
            <person name="Ohshima S."/>
            <person name="Sato Y."/>
            <person name="Takashima Y."/>
            <person name="Narisawa K."/>
            <person name="Ohta H."/>
        </authorList>
    </citation>
    <scope>NUCLEOTIDE SEQUENCE [LARGE SCALE GENOMIC DNA]</scope>
    <source>
        <strain evidence="11 12">B1-EB</strain>
    </source>
</reference>
<dbReference type="PANTHER" id="PTHR33446">
    <property type="entry name" value="PROTEIN TONB-RELATED"/>
    <property type="match status" value="1"/>
</dbReference>
<evidence type="ECO:0000256" key="3">
    <source>
        <dbReference type="ARBA" id="ARBA00022448"/>
    </source>
</evidence>
<dbReference type="GO" id="GO:0031992">
    <property type="term" value="F:energy transducer activity"/>
    <property type="evidence" value="ECO:0007669"/>
    <property type="project" value="TreeGrafter"/>
</dbReference>
<keyword evidence="12" id="KW-1185">Reference proteome</keyword>
<evidence type="ECO:0000256" key="5">
    <source>
        <dbReference type="ARBA" id="ARBA00022519"/>
    </source>
</evidence>
<evidence type="ECO:0000256" key="4">
    <source>
        <dbReference type="ARBA" id="ARBA00022475"/>
    </source>
</evidence>
<keyword evidence="4" id="KW-1003">Cell membrane</keyword>
<comment type="similarity">
    <text evidence="2">Belongs to the TonB family.</text>
</comment>
<dbReference type="PROSITE" id="PS52015">
    <property type="entry name" value="TONB_CTD"/>
    <property type="match status" value="1"/>
</dbReference>
<dbReference type="InterPro" id="IPR051045">
    <property type="entry name" value="TonB-dependent_transducer"/>
</dbReference>
<feature type="domain" description="TonB C-terminal" evidence="10">
    <location>
        <begin position="11"/>
        <end position="102"/>
    </location>
</feature>
<evidence type="ECO:0000256" key="8">
    <source>
        <dbReference type="ARBA" id="ARBA00022989"/>
    </source>
</evidence>
<evidence type="ECO:0000256" key="9">
    <source>
        <dbReference type="ARBA" id="ARBA00023136"/>
    </source>
</evidence>
<evidence type="ECO:0000259" key="10">
    <source>
        <dbReference type="PROSITE" id="PS52015"/>
    </source>
</evidence>
<dbReference type="SUPFAM" id="SSF74653">
    <property type="entry name" value="TolA/TonB C-terminal domain"/>
    <property type="match status" value="1"/>
</dbReference>
<dbReference type="GO" id="GO:0098797">
    <property type="term" value="C:plasma membrane protein complex"/>
    <property type="evidence" value="ECO:0007669"/>
    <property type="project" value="TreeGrafter"/>
</dbReference>